<dbReference type="InterPro" id="IPR010001">
    <property type="entry name" value="BofA"/>
</dbReference>
<reference evidence="2" key="1">
    <citation type="submission" date="2016-05" db="EMBL/GenBank/DDBJ databases">
        <title>Microbial consortia oxidize butane by reversing methanogenesis.</title>
        <authorList>
            <person name="Laso-Perez R."/>
            <person name="Richter M."/>
            <person name="Wegener G."/>
            <person name="Musat F."/>
        </authorList>
    </citation>
    <scope>NUCLEOTIDE SEQUENCE [LARGE SCALE GENOMIC DNA]</scope>
    <source>
        <strain evidence="2">BOX2</strain>
    </source>
</reference>
<gene>
    <name evidence="2" type="ORF">SCAL_001451</name>
</gene>
<protein>
    <submittedName>
        <fullName evidence="2">Membrane protein</fullName>
    </submittedName>
</protein>
<keyword evidence="1" id="KW-1133">Transmembrane helix</keyword>
<name>A0A1F2P8N4_9EURY</name>
<dbReference type="STRING" id="1838285.SCAL_001451"/>
<evidence type="ECO:0000256" key="1">
    <source>
        <dbReference type="SAM" id="Phobius"/>
    </source>
</evidence>
<proteinExistence type="predicted"/>
<feature type="transmembrane region" description="Helical" evidence="1">
    <location>
        <begin position="54"/>
        <end position="74"/>
    </location>
</feature>
<accession>A0A1F2P8N4</accession>
<keyword evidence="1" id="KW-0472">Membrane</keyword>
<dbReference type="AlphaFoldDB" id="A0A1F2P8N4"/>
<feature type="transmembrane region" description="Helical" evidence="1">
    <location>
        <begin position="29"/>
        <end position="48"/>
    </location>
</feature>
<feature type="transmembrane region" description="Helical" evidence="1">
    <location>
        <begin position="6"/>
        <end position="22"/>
    </location>
</feature>
<evidence type="ECO:0000313" key="3">
    <source>
        <dbReference type="Proteomes" id="UP000186940"/>
    </source>
</evidence>
<evidence type="ECO:0000313" key="2">
    <source>
        <dbReference type="EMBL" id="OFV67533.1"/>
    </source>
</evidence>
<keyword evidence="3" id="KW-1185">Reference proteome</keyword>
<dbReference type="EMBL" id="LYOS01000004">
    <property type="protein sequence ID" value="OFV67533.1"/>
    <property type="molecule type" value="Genomic_DNA"/>
</dbReference>
<dbReference type="Proteomes" id="UP000186940">
    <property type="component" value="Unassembled WGS sequence"/>
</dbReference>
<comment type="caution">
    <text evidence="2">The sequence shown here is derived from an EMBL/GenBank/DDBJ whole genome shotgun (WGS) entry which is preliminary data.</text>
</comment>
<dbReference type="Pfam" id="PF07441">
    <property type="entry name" value="BofA"/>
    <property type="match status" value="1"/>
</dbReference>
<organism evidence="2 3">
    <name type="scientific">Candidatus Syntropharchaeum caldarium</name>
    <dbReference type="NCBI Taxonomy" id="1838285"/>
    <lineage>
        <taxon>Archaea</taxon>
        <taxon>Methanobacteriati</taxon>
        <taxon>Methanobacteriota</taxon>
        <taxon>Stenosarchaea group</taxon>
        <taxon>Methanomicrobia</taxon>
        <taxon>Methanosarcinales</taxon>
        <taxon>ANME-2 cluster</taxon>
        <taxon>Candidatus Syntropharchaeum</taxon>
    </lineage>
</organism>
<sequence length="81" mass="8850">MLTELFILLALLVMIIVVYHVFKAVKQIVVNSIMGLLVLLAANILFGLNITYSWIVLLICAIGGIIGAAIVILLHQFIGIF</sequence>
<keyword evidence="1" id="KW-0812">Transmembrane</keyword>